<dbReference type="Pfam" id="PF01699">
    <property type="entry name" value="Na_Ca_ex"/>
    <property type="match status" value="2"/>
</dbReference>
<keyword evidence="16" id="KW-0739">Sodium transport</keyword>
<feature type="domain" description="Sodium/calcium exchanger membrane region" evidence="19">
    <location>
        <begin position="412"/>
        <end position="559"/>
    </location>
</feature>
<evidence type="ECO:0000256" key="10">
    <source>
        <dbReference type="ARBA" id="ARBA00022847"/>
    </source>
</evidence>
<dbReference type="Proteomes" id="UP000694846">
    <property type="component" value="Unplaced"/>
</dbReference>
<evidence type="ECO:0000256" key="1">
    <source>
        <dbReference type="ARBA" id="ARBA00004141"/>
    </source>
</evidence>
<feature type="compositionally biased region" description="Polar residues" evidence="17">
    <location>
        <begin position="317"/>
        <end position="338"/>
    </location>
</feature>
<keyword evidence="6" id="KW-0109">Calcium transport</keyword>
<keyword evidence="20" id="KW-1185">Reference proteome</keyword>
<feature type="compositionally biased region" description="Polar residues" evidence="17">
    <location>
        <begin position="84"/>
        <end position="101"/>
    </location>
</feature>
<evidence type="ECO:0000256" key="4">
    <source>
        <dbReference type="ARBA" id="ARBA00022449"/>
    </source>
</evidence>
<evidence type="ECO:0000259" key="19">
    <source>
        <dbReference type="Pfam" id="PF01699"/>
    </source>
</evidence>
<dbReference type="OrthoDB" id="2127281at2759"/>
<evidence type="ECO:0000256" key="8">
    <source>
        <dbReference type="ARBA" id="ARBA00022729"/>
    </source>
</evidence>
<evidence type="ECO:0000256" key="2">
    <source>
        <dbReference type="ARBA" id="ARBA00005364"/>
    </source>
</evidence>
<sequence length="577" mass="64105">MVGQRRPSRSCSILIWGGFLLLYAALTAIIDCTQNNLSTPIVPLMSTNKPLPTENPVNTEDSFGSGDGSTIFPTPLILQNENKTTENSSVLNPSNTTIINSDESEKCTPPAIKQFPRPFMRPSIRRRGGVLIHIILCIYSFLGLAIVCDHYFVKSLDRICEELKVSPDVAGATFMAAGSSAPELATVVIGVFLAKDDIGVSGVIGSAVFNIMFVIAVCGLASTTVTYLNWWPLCRDSFFYTISILIMLLAIYNETISWIESSMLLLAYVIYCVALYYNLYLEAWANTWNLPFPPRNHGQINELFADQSMSDAKEGQEQIQLTGTKSPSGYDTTGSTGIDHQEHNQQSKTQQNPDYYIPKVYHEADEVNPLLKPENGNIFQVTQWFLMYPIYFTCYYTMPDCRKEIFKNWYGLTFVISMLWISVYSYIMVWMITVIGNTLGIPDTVMGLTFVAAGVSVPDALSSLAVVKEGYGDMAVSNAIGSNVFDILVCLGLPWFLQTAVFNPGSTVKVYSKGLTYCTLTLLSTVVFLLVATHMNGWKLDRKFGAVLMLWYLIFIAIASLYEMNGTMNPPSCLTDY</sequence>
<keyword evidence="5" id="KW-0633">Potassium transport</keyword>
<dbReference type="InterPro" id="IPR044880">
    <property type="entry name" value="NCX_ion-bd_dom_sf"/>
</dbReference>
<feature type="transmembrane region" description="Helical" evidence="18">
    <location>
        <begin position="12"/>
        <end position="30"/>
    </location>
</feature>
<keyword evidence="8" id="KW-0732">Signal</keyword>
<keyword evidence="14" id="KW-0406">Ion transport</keyword>
<feature type="transmembrane region" description="Helical" evidence="18">
    <location>
        <begin position="445"/>
        <end position="467"/>
    </location>
</feature>
<feature type="transmembrane region" description="Helical" evidence="18">
    <location>
        <begin position="237"/>
        <end position="253"/>
    </location>
</feature>
<dbReference type="GO" id="GO:0008273">
    <property type="term" value="F:calcium, potassium:sodium antiporter activity"/>
    <property type="evidence" value="ECO:0007669"/>
    <property type="project" value="TreeGrafter"/>
</dbReference>
<evidence type="ECO:0000256" key="7">
    <source>
        <dbReference type="ARBA" id="ARBA00022692"/>
    </source>
</evidence>
<feature type="region of interest" description="Disordered" evidence="17">
    <location>
        <begin position="315"/>
        <end position="349"/>
    </location>
</feature>
<evidence type="ECO:0000256" key="13">
    <source>
        <dbReference type="ARBA" id="ARBA00023053"/>
    </source>
</evidence>
<comment type="similarity">
    <text evidence="2">Belongs to the Ca(2+):cation antiporter (CaCA) (TC 2.A.19) family. SLC24A subfamily.</text>
</comment>
<dbReference type="RefSeq" id="XP_025414403.1">
    <property type="nucleotide sequence ID" value="XM_025558618.1"/>
</dbReference>
<feature type="transmembrane region" description="Helical" evidence="18">
    <location>
        <begin position="172"/>
        <end position="194"/>
    </location>
</feature>
<accession>A0A8B8FV80</accession>
<feature type="transmembrane region" description="Helical" evidence="18">
    <location>
        <begin position="409"/>
        <end position="433"/>
    </location>
</feature>
<keyword evidence="4" id="KW-0050">Antiport</keyword>
<dbReference type="FunFam" id="1.20.1420.30:FF:000018">
    <property type="entry name" value="Sodium/potassium/calcium exchanger 2"/>
    <property type="match status" value="1"/>
</dbReference>
<dbReference type="GO" id="GO:0015293">
    <property type="term" value="F:symporter activity"/>
    <property type="evidence" value="ECO:0007669"/>
    <property type="project" value="UniProtKB-KW"/>
</dbReference>
<evidence type="ECO:0000256" key="12">
    <source>
        <dbReference type="ARBA" id="ARBA00022989"/>
    </source>
</evidence>
<feature type="transmembrane region" description="Helical" evidence="18">
    <location>
        <begin position="479"/>
        <end position="502"/>
    </location>
</feature>
<feature type="transmembrane region" description="Helical" evidence="18">
    <location>
        <begin position="544"/>
        <end position="562"/>
    </location>
</feature>
<feature type="transmembrane region" description="Helical" evidence="18">
    <location>
        <begin position="514"/>
        <end position="532"/>
    </location>
</feature>
<dbReference type="InterPro" id="IPR004837">
    <property type="entry name" value="NaCa_Exmemb"/>
</dbReference>
<evidence type="ECO:0000256" key="6">
    <source>
        <dbReference type="ARBA" id="ARBA00022568"/>
    </source>
</evidence>
<keyword evidence="7 18" id="KW-0812">Transmembrane</keyword>
<dbReference type="PANTHER" id="PTHR10846:SF74">
    <property type="entry name" value="SODIUM_POTASSIUM_CALCIUM EXCHANGER CG1090-RELATED"/>
    <property type="match status" value="1"/>
</dbReference>
<evidence type="ECO:0000256" key="15">
    <source>
        <dbReference type="ARBA" id="ARBA00023136"/>
    </source>
</evidence>
<evidence type="ECO:0000256" key="9">
    <source>
        <dbReference type="ARBA" id="ARBA00022837"/>
    </source>
</evidence>
<name>A0A8B8FV80_9HEMI</name>
<evidence type="ECO:0000256" key="3">
    <source>
        <dbReference type="ARBA" id="ARBA00022448"/>
    </source>
</evidence>
<dbReference type="InterPro" id="IPR004481">
    <property type="entry name" value="K/Na/Ca-exchanger"/>
</dbReference>
<keyword evidence="12 18" id="KW-1133">Transmembrane helix</keyword>
<dbReference type="Gene3D" id="1.20.1420.30">
    <property type="entry name" value="NCX, central ion-binding region"/>
    <property type="match status" value="2"/>
</dbReference>
<gene>
    <name evidence="21" type="primary">LOC112686383</name>
</gene>
<evidence type="ECO:0000256" key="11">
    <source>
        <dbReference type="ARBA" id="ARBA00022958"/>
    </source>
</evidence>
<dbReference type="GO" id="GO:0005262">
    <property type="term" value="F:calcium channel activity"/>
    <property type="evidence" value="ECO:0007669"/>
    <property type="project" value="TreeGrafter"/>
</dbReference>
<evidence type="ECO:0000256" key="18">
    <source>
        <dbReference type="SAM" id="Phobius"/>
    </source>
</evidence>
<evidence type="ECO:0000256" key="17">
    <source>
        <dbReference type="SAM" id="MobiDB-lite"/>
    </source>
</evidence>
<keyword evidence="9" id="KW-0106">Calcium</keyword>
<evidence type="ECO:0000313" key="21">
    <source>
        <dbReference type="RefSeq" id="XP_025414403.1"/>
    </source>
</evidence>
<keyword evidence="13" id="KW-0915">Sodium</keyword>
<feature type="transmembrane region" description="Helical" evidence="18">
    <location>
        <begin position="265"/>
        <end position="285"/>
    </location>
</feature>
<comment type="subcellular location">
    <subcellularLocation>
        <location evidence="1">Membrane</location>
        <topology evidence="1">Multi-pass membrane protein</topology>
    </subcellularLocation>
</comment>
<organism evidence="20 21">
    <name type="scientific">Sipha flava</name>
    <name type="common">yellow sugarcane aphid</name>
    <dbReference type="NCBI Taxonomy" id="143950"/>
    <lineage>
        <taxon>Eukaryota</taxon>
        <taxon>Metazoa</taxon>
        <taxon>Ecdysozoa</taxon>
        <taxon>Arthropoda</taxon>
        <taxon>Hexapoda</taxon>
        <taxon>Insecta</taxon>
        <taxon>Pterygota</taxon>
        <taxon>Neoptera</taxon>
        <taxon>Paraneoptera</taxon>
        <taxon>Hemiptera</taxon>
        <taxon>Sternorrhyncha</taxon>
        <taxon>Aphidomorpha</taxon>
        <taxon>Aphidoidea</taxon>
        <taxon>Aphididae</taxon>
        <taxon>Sipha</taxon>
    </lineage>
</organism>
<proteinExistence type="inferred from homology"/>
<reference evidence="21" key="1">
    <citation type="submission" date="2025-08" db="UniProtKB">
        <authorList>
            <consortium name="RefSeq"/>
        </authorList>
    </citation>
    <scope>IDENTIFICATION</scope>
    <source>
        <tissue evidence="21">Whole body</tissue>
    </source>
</reference>
<keyword evidence="11" id="KW-0630">Potassium</keyword>
<dbReference type="GO" id="GO:0006874">
    <property type="term" value="P:intracellular calcium ion homeostasis"/>
    <property type="evidence" value="ECO:0007669"/>
    <property type="project" value="TreeGrafter"/>
</dbReference>
<evidence type="ECO:0000313" key="20">
    <source>
        <dbReference type="Proteomes" id="UP000694846"/>
    </source>
</evidence>
<feature type="domain" description="Sodium/calcium exchanger membrane region" evidence="19">
    <location>
        <begin position="134"/>
        <end position="276"/>
    </location>
</feature>
<feature type="region of interest" description="Disordered" evidence="17">
    <location>
        <begin position="84"/>
        <end position="104"/>
    </location>
</feature>
<dbReference type="GeneID" id="112686383"/>
<evidence type="ECO:0000256" key="16">
    <source>
        <dbReference type="ARBA" id="ARBA00023201"/>
    </source>
</evidence>
<protein>
    <submittedName>
        <fullName evidence="21">Probable sodium/potassium/calcium exchanger CG1090</fullName>
    </submittedName>
</protein>
<evidence type="ECO:0000256" key="5">
    <source>
        <dbReference type="ARBA" id="ARBA00022538"/>
    </source>
</evidence>
<evidence type="ECO:0000256" key="14">
    <source>
        <dbReference type="ARBA" id="ARBA00023065"/>
    </source>
</evidence>
<feature type="transmembrane region" description="Helical" evidence="18">
    <location>
        <begin position="130"/>
        <end position="152"/>
    </location>
</feature>
<dbReference type="NCBIfam" id="TIGR00367">
    <property type="entry name" value="calcium/sodium antiporter"/>
    <property type="match status" value="1"/>
</dbReference>
<dbReference type="FunFam" id="1.20.1420.30:FF:000009">
    <property type="entry name" value="sodium/potassium/calcium exchanger 5 isoform X2"/>
    <property type="match status" value="1"/>
</dbReference>
<feature type="transmembrane region" description="Helical" evidence="18">
    <location>
        <begin position="206"/>
        <end position="231"/>
    </location>
</feature>
<keyword evidence="10" id="KW-0769">Symport</keyword>
<dbReference type="AlphaFoldDB" id="A0A8B8FV80"/>
<dbReference type="GO" id="GO:0005886">
    <property type="term" value="C:plasma membrane"/>
    <property type="evidence" value="ECO:0007669"/>
    <property type="project" value="TreeGrafter"/>
</dbReference>
<keyword evidence="3" id="KW-0813">Transport</keyword>
<dbReference type="PANTHER" id="PTHR10846">
    <property type="entry name" value="SODIUM/POTASSIUM/CALCIUM EXCHANGER"/>
    <property type="match status" value="1"/>
</dbReference>
<keyword evidence="15 18" id="KW-0472">Membrane</keyword>